<evidence type="ECO:0000313" key="2">
    <source>
        <dbReference type="EMBL" id="KIM53454.1"/>
    </source>
</evidence>
<evidence type="ECO:0000256" key="1">
    <source>
        <dbReference type="SAM" id="MobiDB-lite"/>
    </source>
</evidence>
<reference evidence="2 3" key="1">
    <citation type="submission" date="2014-04" db="EMBL/GenBank/DDBJ databases">
        <authorList>
            <consortium name="DOE Joint Genome Institute"/>
            <person name="Kuo A."/>
            <person name="Kohler A."/>
            <person name="Nagy L.G."/>
            <person name="Floudas D."/>
            <person name="Copeland A."/>
            <person name="Barry K.W."/>
            <person name="Cichocki N."/>
            <person name="Veneault-Fourrey C."/>
            <person name="LaButti K."/>
            <person name="Lindquist E.A."/>
            <person name="Lipzen A."/>
            <person name="Lundell T."/>
            <person name="Morin E."/>
            <person name="Murat C."/>
            <person name="Sun H."/>
            <person name="Tunlid A."/>
            <person name="Henrissat B."/>
            <person name="Grigoriev I.V."/>
            <person name="Hibbett D.S."/>
            <person name="Martin F."/>
            <person name="Nordberg H.P."/>
            <person name="Cantor M.N."/>
            <person name="Hua S.X."/>
        </authorList>
    </citation>
    <scope>NUCLEOTIDE SEQUENCE [LARGE SCALE GENOMIC DNA]</scope>
    <source>
        <strain evidence="2 3">Foug A</strain>
    </source>
</reference>
<accession>A0A0C3DAP5</accession>
<dbReference type="GO" id="GO:0009306">
    <property type="term" value="P:protein secretion"/>
    <property type="evidence" value="ECO:0007669"/>
    <property type="project" value="TreeGrafter"/>
</dbReference>
<feature type="region of interest" description="Disordered" evidence="1">
    <location>
        <begin position="322"/>
        <end position="359"/>
    </location>
</feature>
<name>A0A0C3DAP5_9AGAM</name>
<dbReference type="GO" id="GO:0007030">
    <property type="term" value="P:Golgi organization"/>
    <property type="evidence" value="ECO:0007669"/>
    <property type="project" value="TreeGrafter"/>
</dbReference>
<protein>
    <recommendedName>
        <fullName evidence="4">DUF833-domain-containing protein</fullName>
    </recommendedName>
</protein>
<evidence type="ECO:0000313" key="3">
    <source>
        <dbReference type="Proteomes" id="UP000053989"/>
    </source>
</evidence>
<dbReference type="PANTHER" id="PTHR17985">
    <property type="entry name" value="SER/THR-RICH PROTEIN T10 IN DGCR REGION"/>
    <property type="match status" value="1"/>
</dbReference>
<organism evidence="2 3">
    <name type="scientific">Scleroderma citrinum Foug A</name>
    <dbReference type="NCBI Taxonomy" id="1036808"/>
    <lineage>
        <taxon>Eukaryota</taxon>
        <taxon>Fungi</taxon>
        <taxon>Dikarya</taxon>
        <taxon>Basidiomycota</taxon>
        <taxon>Agaricomycotina</taxon>
        <taxon>Agaricomycetes</taxon>
        <taxon>Agaricomycetidae</taxon>
        <taxon>Boletales</taxon>
        <taxon>Sclerodermatineae</taxon>
        <taxon>Sclerodermataceae</taxon>
        <taxon>Scleroderma</taxon>
    </lineage>
</organism>
<dbReference type="PANTHER" id="PTHR17985:SF8">
    <property type="entry name" value="TRANSPORT AND GOLGI ORGANIZATION PROTEIN 2 HOMOLOG"/>
    <property type="match status" value="1"/>
</dbReference>
<dbReference type="Pfam" id="PF05742">
    <property type="entry name" value="TANGO2"/>
    <property type="match status" value="1"/>
</dbReference>
<evidence type="ECO:0008006" key="4">
    <source>
        <dbReference type="Google" id="ProtNLM"/>
    </source>
</evidence>
<keyword evidence="3" id="KW-1185">Reference proteome</keyword>
<sequence length="395" mass="43124">MCVAFFTLEHPDYALIMCSNRDEFLSRPTEFAHFHSFEKKRDESKRLREHDGFVLSGIDVQAGGTWLGLTRTGRLALLTNITEETNIKFTRSRGHLVSSFLAPHLPPSQLLSLTEPEPFNIEEYLRGLAVPSQPEGGPNIGPDAHYAGFNLLLLVPRGAHPLNKALHGLSYDAYLVTNHGAGGKLTYRPLTHEERRYGGQSNGVDGRGGEEWFKLKKGVEGLKKIVRLCEDGDAVPEVAEDKIIEELFELLTWTPPTRSTDRQDLRNTIQVDPIAASATHWPGAAGNPTDYYATRVATVILVRRTGEVVFIERDRWVMGPPADQAAAASVGTSPEEKAGPTAKESRAEPGVSFGAWTGPGSRTGSVGGVLGAEVAVLAPSSSGLAQRMYRFRLDV</sequence>
<dbReference type="OrthoDB" id="191601at2759"/>
<dbReference type="AlphaFoldDB" id="A0A0C3DAP5"/>
<feature type="compositionally biased region" description="Basic and acidic residues" evidence="1">
    <location>
        <begin position="334"/>
        <end position="347"/>
    </location>
</feature>
<dbReference type="InterPro" id="IPR008551">
    <property type="entry name" value="TANGO2"/>
</dbReference>
<dbReference type="EMBL" id="KN822180">
    <property type="protein sequence ID" value="KIM53454.1"/>
    <property type="molecule type" value="Genomic_DNA"/>
</dbReference>
<dbReference type="HOGENOM" id="CLU_047037_0_1_1"/>
<reference evidence="3" key="2">
    <citation type="submission" date="2015-01" db="EMBL/GenBank/DDBJ databases">
        <title>Evolutionary Origins and Diversification of the Mycorrhizal Mutualists.</title>
        <authorList>
            <consortium name="DOE Joint Genome Institute"/>
            <consortium name="Mycorrhizal Genomics Consortium"/>
            <person name="Kohler A."/>
            <person name="Kuo A."/>
            <person name="Nagy L.G."/>
            <person name="Floudas D."/>
            <person name="Copeland A."/>
            <person name="Barry K.W."/>
            <person name="Cichocki N."/>
            <person name="Veneault-Fourrey C."/>
            <person name="LaButti K."/>
            <person name="Lindquist E.A."/>
            <person name="Lipzen A."/>
            <person name="Lundell T."/>
            <person name="Morin E."/>
            <person name="Murat C."/>
            <person name="Riley R."/>
            <person name="Ohm R."/>
            <person name="Sun H."/>
            <person name="Tunlid A."/>
            <person name="Henrissat B."/>
            <person name="Grigoriev I.V."/>
            <person name="Hibbett D.S."/>
            <person name="Martin F."/>
        </authorList>
    </citation>
    <scope>NUCLEOTIDE SEQUENCE [LARGE SCALE GENOMIC DNA]</scope>
    <source>
        <strain evidence="3">Foug A</strain>
    </source>
</reference>
<dbReference type="GO" id="GO:0005794">
    <property type="term" value="C:Golgi apparatus"/>
    <property type="evidence" value="ECO:0007669"/>
    <property type="project" value="TreeGrafter"/>
</dbReference>
<proteinExistence type="predicted"/>
<dbReference type="InParanoid" id="A0A0C3DAP5"/>
<dbReference type="Proteomes" id="UP000053989">
    <property type="component" value="Unassembled WGS sequence"/>
</dbReference>
<gene>
    <name evidence="2" type="ORF">SCLCIDRAFT_139033</name>
</gene>